<comment type="caution">
    <text evidence="2">The sequence shown here is derived from an EMBL/GenBank/DDBJ whole genome shotgun (WGS) entry which is preliminary data.</text>
</comment>
<gene>
    <name evidence="2" type="ORF">BaRGS_00011132</name>
</gene>
<evidence type="ECO:0000313" key="2">
    <source>
        <dbReference type="EMBL" id="KAK7497737.1"/>
    </source>
</evidence>
<feature type="compositionally biased region" description="Basic and acidic residues" evidence="1">
    <location>
        <begin position="57"/>
        <end position="74"/>
    </location>
</feature>
<dbReference type="EMBL" id="JACVVK020000056">
    <property type="protein sequence ID" value="KAK7497737.1"/>
    <property type="molecule type" value="Genomic_DNA"/>
</dbReference>
<evidence type="ECO:0000313" key="3">
    <source>
        <dbReference type="Proteomes" id="UP001519460"/>
    </source>
</evidence>
<keyword evidence="3" id="KW-1185">Reference proteome</keyword>
<evidence type="ECO:0000256" key="1">
    <source>
        <dbReference type="SAM" id="MobiDB-lite"/>
    </source>
</evidence>
<name>A0ABD0LEJ3_9CAEN</name>
<feature type="region of interest" description="Disordered" evidence="1">
    <location>
        <begin position="1"/>
        <end position="21"/>
    </location>
</feature>
<feature type="region of interest" description="Disordered" evidence="1">
    <location>
        <begin position="57"/>
        <end position="82"/>
    </location>
</feature>
<sequence length="186" mass="20623">MEKLQITVPQGSDAGSGRSGTRQIIRENSAKSNGSGGTVWAVIHVCWRNVSQREARQKGEFRGQDVRTEREGKHAANQNSAKTKTDTGVYYVTIDKVLLVNFRLRASVNVPMRVQSTQTQQLGKVAVARIHVHLSDLSPHLTTRITDSAWLHVRMGSIRDANAASRMQCLFQTQRDPSLPGCLQAF</sequence>
<organism evidence="2 3">
    <name type="scientific">Batillaria attramentaria</name>
    <dbReference type="NCBI Taxonomy" id="370345"/>
    <lineage>
        <taxon>Eukaryota</taxon>
        <taxon>Metazoa</taxon>
        <taxon>Spiralia</taxon>
        <taxon>Lophotrochozoa</taxon>
        <taxon>Mollusca</taxon>
        <taxon>Gastropoda</taxon>
        <taxon>Caenogastropoda</taxon>
        <taxon>Sorbeoconcha</taxon>
        <taxon>Cerithioidea</taxon>
        <taxon>Batillariidae</taxon>
        <taxon>Batillaria</taxon>
    </lineage>
</organism>
<protein>
    <submittedName>
        <fullName evidence="2">Uncharacterized protein</fullName>
    </submittedName>
</protein>
<dbReference type="Proteomes" id="UP001519460">
    <property type="component" value="Unassembled WGS sequence"/>
</dbReference>
<reference evidence="2 3" key="1">
    <citation type="journal article" date="2023" name="Sci. Data">
        <title>Genome assembly of the Korean intertidal mud-creeper Batillaria attramentaria.</title>
        <authorList>
            <person name="Patra A.K."/>
            <person name="Ho P.T."/>
            <person name="Jun S."/>
            <person name="Lee S.J."/>
            <person name="Kim Y."/>
            <person name="Won Y.J."/>
        </authorList>
    </citation>
    <scope>NUCLEOTIDE SEQUENCE [LARGE SCALE GENOMIC DNA]</scope>
    <source>
        <strain evidence="2">Wonlab-2016</strain>
    </source>
</reference>
<dbReference type="AlphaFoldDB" id="A0ABD0LEJ3"/>
<accession>A0ABD0LEJ3</accession>
<proteinExistence type="predicted"/>